<keyword evidence="4" id="KW-1185">Reference proteome</keyword>
<dbReference type="Pfam" id="PF01266">
    <property type="entry name" value="DAO"/>
    <property type="match status" value="1"/>
</dbReference>
<evidence type="ECO:0000313" key="4">
    <source>
        <dbReference type="Proteomes" id="UP000306147"/>
    </source>
</evidence>
<dbReference type="GO" id="GO:0005737">
    <property type="term" value="C:cytoplasm"/>
    <property type="evidence" value="ECO:0007669"/>
    <property type="project" value="TreeGrafter"/>
</dbReference>
<sequence length="381" mass="40831">MTFQPDIAVIGAGIAGSSIASHLAAHRKVQLFEMEAQPGYHSTGRSAAIFSEAYGNETIRAFTRASRDFFYAPPAGFASAPLVTPRHVLVTARDGQEDALDHFTELARAAGHVEPVSIDAALALCPILRREVLSAAVLSTSPADIDVNELQQGYLRLFRQHGGVATMASEIVGLERDAQGWRILTANGEFRAPIIVNAAGAWAGEIGMLAGATDIGLQPLKRTACLIDPPVGHDISAWPMLLDVEEEFYLKPDAGMLLLSPADESVAEPCDAQPDELDIAIAVDRLERATTLKVRRIASKWAGLRSFVADRSPVIGFDRQAQDFFWFAALGGYGIQTAPASSRIAAGLILGNAGERDLDDFGIERSVMSPDRLVSEAAIRT</sequence>
<keyword evidence="1" id="KW-0560">Oxidoreductase</keyword>
<dbReference type="EMBL" id="SRXT01000010">
    <property type="protein sequence ID" value="TGX48739.1"/>
    <property type="molecule type" value="Genomic_DNA"/>
</dbReference>
<dbReference type="PANTHER" id="PTHR13847">
    <property type="entry name" value="SARCOSINE DEHYDROGENASE-RELATED"/>
    <property type="match status" value="1"/>
</dbReference>
<feature type="domain" description="FAD dependent oxidoreductase" evidence="2">
    <location>
        <begin position="6"/>
        <end position="346"/>
    </location>
</feature>
<organism evidence="3 4">
    <name type="scientific">Sphingomonas gei</name>
    <dbReference type="NCBI Taxonomy" id="1395960"/>
    <lineage>
        <taxon>Bacteria</taxon>
        <taxon>Pseudomonadati</taxon>
        <taxon>Pseudomonadota</taxon>
        <taxon>Alphaproteobacteria</taxon>
        <taxon>Sphingomonadales</taxon>
        <taxon>Sphingomonadaceae</taxon>
        <taxon>Sphingomonas</taxon>
    </lineage>
</organism>
<comment type="caution">
    <text evidence="3">The sequence shown here is derived from an EMBL/GenBank/DDBJ whole genome shotgun (WGS) entry which is preliminary data.</text>
</comment>
<dbReference type="RefSeq" id="WP_135965775.1">
    <property type="nucleotide sequence ID" value="NZ_SRXT01000010.1"/>
</dbReference>
<dbReference type="Proteomes" id="UP000306147">
    <property type="component" value="Unassembled WGS sequence"/>
</dbReference>
<name>A0A4S1WYV1_9SPHN</name>
<proteinExistence type="predicted"/>
<evidence type="ECO:0000256" key="1">
    <source>
        <dbReference type="ARBA" id="ARBA00023002"/>
    </source>
</evidence>
<dbReference type="InterPro" id="IPR006076">
    <property type="entry name" value="FAD-dep_OxRdtase"/>
</dbReference>
<dbReference type="AlphaFoldDB" id="A0A4S1WYV1"/>
<accession>A0A4S1WYV1</accession>
<dbReference type="InterPro" id="IPR036188">
    <property type="entry name" value="FAD/NAD-bd_sf"/>
</dbReference>
<protein>
    <submittedName>
        <fullName evidence="3">FAD-binding oxidoreductase</fullName>
    </submittedName>
</protein>
<reference evidence="3 4" key="1">
    <citation type="submission" date="2019-04" db="EMBL/GenBank/DDBJ databases">
        <title>Sphingomonas psychrotolerans sp. nov., isolated from soil in the Tianshan Mountains, Xinjiang, China.</title>
        <authorList>
            <person name="Luo Y."/>
            <person name="Sheng H."/>
        </authorList>
    </citation>
    <scope>NUCLEOTIDE SEQUENCE [LARGE SCALE GENOMIC DNA]</scope>
    <source>
        <strain evidence="3 4">ZFGT-11</strain>
    </source>
</reference>
<dbReference type="GO" id="GO:0016491">
    <property type="term" value="F:oxidoreductase activity"/>
    <property type="evidence" value="ECO:0007669"/>
    <property type="project" value="UniProtKB-KW"/>
</dbReference>
<dbReference type="Gene3D" id="3.50.50.60">
    <property type="entry name" value="FAD/NAD(P)-binding domain"/>
    <property type="match status" value="1"/>
</dbReference>
<dbReference type="OrthoDB" id="7421214at2"/>
<gene>
    <name evidence="3" type="ORF">E5A73_20780</name>
</gene>
<dbReference type="SUPFAM" id="SSF51905">
    <property type="entry name" value="FAD/NAD(P)-binding domain"/>
    <property type="match status" value="1"/>
</dbReference>
<evidence type="ECO:0000313" key="3">
    <source>
        <dbReference type="EMBL" id="TGX48739.1"/>
    </source>
</evidence>
<evidence type="ECO:0000259" key="2">
    <source>
        <dbReference type="Pfam" id="PF01266"/>
    </source>
</evidence>
<dbReference type="PANTHER" id="PTHR13847:SF287">
    <property type="entry name" value="FAD-DEPENDENT OXIDOREDUCTASE DOMAIN-CONTAINING PROTEIN 1"/>
    <property type="match status" value="1"/>
</dbReference>
<dbReference type="Gene3D" id="3.30.9.10">
    <property type="entry name" value="D-Amino Acid Oxidase, subunit A, domain 2"/>
    <property type="match status" value="1"/>
</dbReference>